<evidence type="ECO:0000313" key="1">
    <source>
        <dbReference type="EMBL" id="KAJ1366459.1"/>
    </source>
</evidence>
<reference evidence="1" key="1">
    <citation type="submission" date="2021-06" db="EMBL/GenBank/DDBJ databases">
        <title>Parelaphostrongylus tenuis whole genome reference sequence.</title>
        <authorList>
            <person name="Garwood T.J."/>
            <person name="Larsen P.A."/>
            <person name="Fountain-Jones N.M."/>
            <person name="Garbe J.R."/>
            <person name="Macchietto M.G."/>
            <person name="Kania S.A."/>
            <person name="Gerhold R.W."/>
            <person name="Richards J.E."/>
            <person name="Wolf T.M."/>
        </authorList>
    </citation>
    <scope>NUCLEOTIDE SEQUENCE</scope>
    <source>
        <strain evidence="1">MNPRO001-30</strain>
        <tissue evidence="1">Meninges</tissue>
    </source>
</reference>
<accession>A0AAD5QYY3</accession>
<gene>
    <name evidence="1" type="ORF">KIN20_027129</name>
</gene>
<keyword evidence="2" id="KW-1185">Reference proteome</keyword>
<organism evidence="1 2">
    <name type="scientific">Parelaphostrongylus tenuis</name>
    <name type="common">Meningeal worm</name>
    <dbReference type="NCBI Taxonomy" id="148309"/>
    <lineage>
        <taxon>Eukaryota</taxon>
        <taxon>Metazoa</taxon>
        <taxon>Ecdysozoa</taxon>
        <taxon>Nematoda</taxon>
        <taxon>Chromadorea</taxon>
        <taxon>Rhabditida</taxon>
        <taxon>Rhabditina</taxon>
        <taxon>Rhabditomorpha</taxon>
        <taxon>Strongyloidea</taxon>
        <taxon>Metastrongylidae</taxon>
        <taxon>Parelaphostrongylus</taxon>
    </lineage>
</organism>
<sequence length="57" mass="6226">MSKPICQSGLLSTNQYVFGSHADAAYLPAQQGCRGFKYCYYAGNSHCLSSIADCREI</sequence>
<protein>
    <submittedName>
        <fullName evidence="1">Uncharacterized protein</fullName>
    </submittedName>
</protein>
<comment type="caution">
    <text evidence="1">The sequence shown here is derived from an EMBL/GenBank/DDBJ whole genome shotgun (WGS) entry which is preliminary data.</text>
</comment>
<dbReference type="EMBL" id="JAHQIW010005561">
    <property type="protein sequence ID" value="KAJ1366459.1"/>
    <property type="molecule type" value="Genomic_DNA"/>
</dbReference>
<proteinExistence type="predicted"/>
<name>A0AAD5QYY3_PARTN</name>
<dbReference type="Proteomes" id="UP001196413">
    <property type="component" value="Unassembled WGS sequence"/>
</dbReference>
<dbReference type="AlphaFoldDB" id="A0AAD5QYY3"/>
<evidence type="ECO:0000313" key="2">
    <source>
        <dbReference type="Proteomes" id="UP001196413"/>
    </source>
</evidence>